<dbReference type="AlphaFoldDB" id="A0A1T4K7W4"/>
<evidence type="ECO:0000256" key="4">
    <source>
        <dbReference type="SAM" id="Phobius"/>
    </source>
</evidence>
<keyword evidence="3" id="KW-0067">ATP-binding</keyword>
<keyword evidence="2" id="KW-0547">Nucleotide-binding</keyword>
<dbReference type="PANTHER" id="PTHR45832">
    <property type="entry name" value="SERINE/THREONINE-PROTEIN KINASE SAMKA-RELATED-RELATED"/>
    <property type="match status" value="1"/>
</dbReference>
<dbReference type="EMBL" id="FUWW01000003">
    <property type="protein sequence ID" value="SJZ38501.1"/>
    <property type="molecule type" value="Genomic_DNA"/>
</dbReference>
<protein>
    <submittedName>
        <fullName evidence="6">Protein kinase domain-containing protein</fullName>
    </submittedName>
</protein>
<keyword evidence="4" id="KW-1133">Transmembrane helix</keyword>
<comment type="similarity">
    <text evidence="1">Belongs to the protein kinase superfamily. STE Ser/Thr protein kinase family. STE20 subfamily.</text>
</comment>
<reference evidence="6 7" key="1">
    <citation type="submission" date="2017-02" db="EMBL/GenBank/DDBJ databases">
        <authorList>
            <person name="Peterson S.W."/>
        </authorList>
    </citation>
    <scope>NUCLEOTIDE SEQUENCE [LARGE SCALE GENOMIC DNA]</scope>
    <source>
        <strain evidence="6 7">ATCC 51222</strain>
    </source>
</reference>
<name>A0A1T4K7W4_9FIRM</name>
<proteinExistence type="inferred from homology"/>
<sequence length="338" mass="38927">MGNKMNYEIIKNLNDQTKIAKYGEELFVLKEIPLSDTDMYKKLINLNCSNIVKFYDTVTIDGCFFVVEEYVNGITLKDHIDTIGCLDDEQTKYIALQICNGLKEIHKLGIIHRDINPNNIMITSDGSVKIIDFGISRTVKRNQSFDTEILGTQGFTAPEQFGFHQTTAKSDIYSIGVLINYMKTKQLPGVKLTNGWLSEIVLKCTQIDEINRYDDIDDLIKSIEKKNKANHFFKSIPRFRKGVWWHYIISIVYYITLFVFLLFSLFTGISAKDSILTFGFFFFAFALPVPILTNYYNWTSRFEFIKNKTRFKKILIQIAFACLSVVVSFICIIADANP</sequence>
<evidence type="ECO:0000259" key="5">
    <source>
        <dbReference type="PROSITE" id="PS50011"/>
    </source>
</evidence>
<dbReference type="PANTHER" id="PTHR45832:SF22">
    <property type="entry name" value="SERINE_THREONINE-PROTEIN KINASE SAMKA-RELATED"/>
    <property type="match status" value="1"/>
</dbReference>
<feature type="transmembrane region" description="Helical" evidence="4">
    <location>
        <begin position="275"/>
        <end position="293"/>
    </location>
</feature>
<keyword evidence="4" id="KW-0812">Transmembrane</keyword>
<keyword evidence="4" id="KW-0472">Membrane</keyword>
<keyword evidence="6" id="KW-0418">Kinase</keyword>
<dbReference type="OrthoDB" id="9788659at2"/>
<dbReference type="RefSeq" id="WP_078767829.1">
    <property type="nucleotide sequence ID" value="NZ_FUWW01000003.1"/>
</dbReference>
<evidence type="ECO:0000313" key="7">
    <source>
        <dbReference type="Proteomes" id="UP000190657"/>
    </source>
</evidence>
<dbReference type="Gene3D" id="1.10.510.10">
    <property type="entry name" value="Transferase(Phosphotransferase) domain 1"/>
    <property type="match status" value="1"/>
</dbReference>
<organism evidence="6 7">
    <name type="scientific">Eubacterium coprostanoligenes</name>
    <dbReference type="NCBI Taxonomy" id="290054"/>
    <lineage>
        <taxon>Bacteria</taxon>
        <taxon>Bacillati</taxon>
        <taxon>Bacillota</taxon>
        <taxon>Clostridia</taxon>
        <taxon>Eubacteriales</taxon>
        <taxon>Eubacteriaceae</taxon>
        <taxon>Eubacterium</taxon>
    </lineage>
</organism>
<accession>A0A1T4K7W4</accession>
<keyword evidence="7" id="KW-1185">Reference proteome</keyword>
<feature type="transmembrane region" description="Helical" evidence="4">
    <location>
        <begin position="244"/>
        <end position="269"/>
    </location>
</feature>
<dbReference type="SUPFAM" id="SSF56112">
    <property type="entry name" value="Protein kinase-like (PK-like)"/>
    <property type="match status" value="1"/>
</dbReference>
<gene>
    <name evidence="6" type="ORF">SAMN02745114_00322</name>
</gene>
<dbReference type="InterPro" id="IPR051931">
    <property type="entry name" value="PAK3-like"/>
</dbReference>
<feature type="transmembrane region" description="Helical" evidence="4">
    <location>
        <begin position="314"/>
        <end position="336"/>
    </location>
</feature>
<dbReference type="STRING" id="290054.SAMN02745114_00322"/>
<dbReference type="InterPro" id="IPR000719">
    <property type="entry name" value="Prot_kinase_dom"/>
</dbReference>
<dbReference type="InterPro" id="IPR011009">
    <property type="entry name" value="Kinase-like_dom_sf"/>
</dbReference>
<feature type="domain" description="Protein kinase" evidence="5">
    <location>
        <begin position="1"/>
        <end position="338"/>
    </location>
</feature>
<dbReference type="Proteomes" id="UP000190657">
    <property type="component" value="Unassembled WGS sequence"/>
</dbReference>
<dbReference type="Pfam" id="PF00069">
    <property type="entry name" value="Pkinase"/>
    <property type="match status" value="1"/>
</dbReference>
<keyword evidence="6" id="KW-0808">Transferase</keyword>
<dbReference type="PROSITE" id="PS50011">
    <property type="entry name" value="PROTEIN_KINASE_DOM"/>
    <property type="match status" value="1"/>
</dbReference>
<dbReference type="CDD" id="cd14014">
    <property type="entry name" value="STKc_PknB_like"/>
    <property type="match status" value="1"/>
</dbReference>
<evidence type="ECO:0000256" key="1">
    <source>
        <dbReference type="ARBA" id="ARBA00008874"/>
    </source>
</evidence>
<evidence type="ECO:0000256" key="3">
    <source>
        <dbReference type="ARBA" id="ARBA00022840"/>
    </source>
</evidence>
<evidence type="ECO:0000256" key="2">
    <source>
        <dbReference type="ARBA" id="ARBA00022741"/>
    </source>
</evidence>
<evidence type="ECO:0000313" key="6">
    <source>
        <dbReference type="EMBL" id="SJZ38501.1"/>
    </source>
</evidence>
<dbReference type="GO" id="GO:0005524">
    <property type="term" value="F:ATP binding"/>
    <property type="evidence" value="ECO:0007669"/>
    <property type="project" value="UniProtKB-KW"/>
</dbReference>
<dbReference type="GO" id="GO:0004672">
    <property type="term" value="F:protein kinase activity"/>
    <property type="evidence" value="ECO:0007669"/>
    <property type="project" value="InterPro"/>
</dbReference>